<organism evidence="3">
    <name type="scientific">Gongylonema pulchrum</name>
    <dbReference type="NCBI Taxonomy" id="637853"/>
    <lineage>
        <taxon>Eukaryota</taxon>
        <taxon>Metazoa</taxon>
        <taxon>Ecdysozoa</taxon>
        <taxon>Nematoda</taxon>
        <taxon>Chromadorea</taxon>
        <taxon>Rhabditida</taxon>
        <taxon>Spirurina</taxon>
        <taxon>Spiruromorpha</taxon>
        <taxon>Spiruroidea</taxon>
        <taxon>Gongylonematidae</taxon>
        <taxon>Gongylonema</taxon>
    </lineage>
</organism>
<dbReference type="AlphaFoldDB" id="A0A183DCJ2"/>
<reference evidence="1 2" key="2">
    <citation type="submission" date="2018-11" db="EMBL/GenBank/DDBJ databases">
        <authorList>
            <consortium name="Pathogen Informatics"/>
        </authorList>
    </citation>
    <scope>NUCLEOTIDE SEQUENCE [LARGE SCALE GENOMIC DNA]</scope>
</reference>
<accession>A0A183DCJ2</accession>
<gene>
    <name evidence="1" type="ORF">GPUH_LOCUS6434</name>
</gene>
<evidence type="ECO:0000313" key="3">
    <source>
        <dbReference type="WBParaSite" id="GPUH_0000644201-mRNA-1"/>
    </source>
</evidence>
<reference evidence="3" key="1">
    <citation type="submission" date="2016-06" db="UniProtKB">
        <authorList>
            <consortium name="WormBaseParasite"/>
        </authorList>
    </citation>
    <scope>IDENTIFICATION</scope>
</reference>
<dbReference type="WBParaSite" id="GPUH_0000644201-mRNA-1">
    <property type="protein sequence ID" value="GPUH_0000644201-mRNA-1"/>
    <property type="gene ID" value="GPUH_0000644201"/>
</dbReference>
<keyword evidence="2" id="KW-1185">Reference proteome</keyword>
<proteinExistence type="predicted"/>
<name>A0A183DCJ2_9BILA</name>
<dbReference type="Proteomes" id="UP000271098">
    <property type="component" value="Unassembled WGS sequence"/>
</dbReference>
<sequence>MSELALPPMGIPLGQTANAAFEQRQIKLTNTMCISCLLTTVLHIAPFCWRYISSGYEWRVTEFVVSYVTISSNLNPLAVIVAVCVLQDDIREAALASFPQPLQQLLTKWMPRKGAVPSTSIQMISGSKHFKQNKIQNTFRIHTH</sequence>
<evidence type="ECO:0000313" key="2">
    <source>
        <dbReference type="Proteomes" id="UP000271098"/>
    </source>
</evidence>
<protein>
    <submittedName>
        <fullName evidence="3">G_PROTEIN_RECEP_F1_2 domain-containing protein</fullName>
    </submittedName>
</protein>
<evidence type="ECO:0000313" key="1">
    <source>
        <dbReference type="EMBL" id="VDK54717.1"/>
    </source>
</evidence>
<dbReference type="EMBL" id="UYRT01015115">
    <property type="protein sequence ID" value="VDK54717.1"/>
    <property type="molecule type" value="Genomic_DNA"/>
</dbReference>